<accession>A0A382G261</accession>
<reference evidence="1" key="1">
    <citation type="submission" date="2018-05" db="EMBL/GenBank/DDBJ databases">
        <authorList>
            <person name="Lanie J.A."/>
            <person name="Ng W.-L."/>
            <person name="Kazmierczak K.M."/>
            <person name="Andrzejewski T.M."/>
            <person name="Davidsen T.M."/>
            <person name="Wayne K.J."/>
            <person name="Tettelin H."/>
            <person name="Glass J.I."/>
            <person name="Rusch D."/>
            <person name="Podicherti R."/>
            <person name="Tsui H.-C.T."/>
            <person name="Winkler M.E."/>
        </authorList>
    </citation>
    <scope>NUCLEOTIDE SEQUENCE</scope>
</reference>
<organism evidence="1">
    <name type="scientific">marine metagenome</name>
    <dbReference type="NCBI Taxonomy" id="408172"/>
    <lineage>
        <taxon>unclassified sequences</taxon>
        <taxon>metagenomes</taxon>
        <taxon>ecological metagenomes</taxon>
    </lineage>
</organism>
<evidence type="ECO:0000313" key="1">
    <source>
        <dbReference type="EMBL" id="SVB68972.1"/>
    </source>
</evidence>
<proteinExistence type="predicted"/>
<dbReference type="AlphaFoldDB" id="A0A382G261"/>
<dbReference type="EMBL" id="UINC01052991">
    <property type="protein sequence ID" value="SVB68972.1"/>
    <property type="molecule type" value="Genomic_DNA"/>
</dbReference>
<sequence>MQPPAVTLTNRCVMPTVPSAMFATMVSSDDA</sequence>
<name>A0A382G261_9ZZZZ</name>
<gene>
    <name evidence="1" type="ORF">METZ01_LOCUS221826</name>
</gene>
<protein>
    <submittedName>
        <fullName evidence="1">Uncharacterized protein</fullName>
    </submittedName>
</protein>
<feature type="non-terminal residue" evidence="1">
    <location>
        <position position="31"/>
    </location>
</feature>